<proteinExistence type="predicted"/>
<dbReference type="Pfam" id="PF12822">
    <property type="entry name" value="ECF_trnsprt"/>
    <property type="match status" value="1"/>
</dbReference>
<evidence type="ECO:0000313" key="3">
    <source>
        <dbReference type="Proteomes" id="UP000232230"/>
    </source>
</evidence>
<keyword evidence="3" id="KW-1185">Reference proteome</keyword>
<protein>
    <recommendedName>
        <fullName evidence="4">ECF transporter S component</fullName>
    </recommendedName>
</protein>
<dbReference type="GO" id="GO:0022857">
    <property type="term" value="F:transmembrane transporter activity"/>
    <property type="evidence" value="ECO:0007669"/>
    <property type="project" value="InterPro"/>
</dbReference>
<feature type="transmembrane region" description="Helical" evidence="1">
    <location>
        <begin position="116"/>
        <end position="139"/>
    </location>
</feature>
<dbReference type="Proteomes" id="UP000232230">
    <property type="component" value="Chromosome"/>
</dbReference>
<evidence type="ECO:0000256" key="1">
    <source>
        <dbReference type="SAM" id="Phobius"/>
    </source>
</evidence>
<feature type="transmembrane region" description="Helical" evidence="1">
    <location>
        <begin position="197"/>
        <end position="219"/>
    </location>
</feature>
<dbReference type="KEGG" id="esx:ESOMN_v1c04610"/>
<dbReference type="Gene3D" id="1.10.1760.20">
    <property type="match status" value="1"/>
</dbReference>
<name>A0A2K8P1Q7_9MOLU</name>
<sequence>MKKPKNAQETLKKLKKDLIIDLKDEQEVLKENHRKEDHYHGYHHFDKFGNHDDISEDEFKITTMLKISSKSLIYRLVLTGVFLALAIVASAMDMLTESLAIPIGQVYIQTRFLDTIVMLLALPAIGPIFALLLAIIEPILHNLIHGMEHGWIQPFMDSLSNSLIILLSWVLYYYVFKNSPYHKHPSKKVDLYRRITPAIILVLVAALISTGTFILALKIQDLTTNVNLLPEETISFDHISSEFALIFFSIFGVNILRYGIAYAFYVLIEGRIRPLNHRYK</sequence>
<evidence type="ECO:0008006" key="4">
    <source>
        <dbReference type="Google" id="ProtNLM"/>
    </source>
</evidence>
<evidence type="ECO:0000313" key="2">
    <source>
        <dbReference type="EMBL" id="ATZ18843.1"/>
    </source>
</evidence>
<organism evidence="2 3">
    <name type="scientific">Williamsoniiplasma somnilux</name>
    <dbReference type="NCBI Taxonomy" id="215578"/>
    <lineage>
        <taxon>Bacteria</taxon>
        <taxon>Bacillati</taxon>
        <taxon>Mycoplasmatota</taxon>
        <taxon>Mollicutes</taxon>
        <taxon>Entomoplasmatales</taxon>
        <taxon>Williamsoniiplasma</taxon>
    </lineage>
</organism>
<dbReference type="InterPro" id="IPR024529">
    <property type="entry name" value="ECF_trnsprt_substrate-spec"/>
</dbReference>
<dbReference type="RefSeq" id="WP_024863364.1">
    <property type="nucleotide sequence ID" value="NZ_CP024965.1"/>
</dbReference>
<reference evidence="2 3" key="1">
    <citation type="submission" date="2017-11" db="EMBL/GenBank/DDBJ databases">
        <title>Genome sequence of Entomoplasma somnilux PYAN-1 (ATCC 49194).</title>
        <authorList>
            <person name="Lo W.-S."/>
            <person name="Gasparich G.E."/>
            <person name="Kuo C.-H."/>
        </authorList>
    </citation>
    <scope>NUCLEOTIDE SEQUENCE [LARGE SCALE GENOMIC DNA]</scope>
    <source>
        <strain evidence="2 3">PYAN-1</strain>
    </source>
</reference>
<keyword evidence="1" id="KW-0812">Transmembrane</keyword>
<dbReference type="AlphaFoldDB" id="A0A2K8P1Q7"/>
<accession>A0A2K8P1Q7</accession>
<keyword evidence="1" id="KW-1133">Transmembrane helix</keyword>
<dbReference type="EMBL" id="CP024965">
    <property type="protein sequence ID" value="ATZ18843.1"/>
    <property type="molecule type" value="Genomic_DNA"/>
</dbReference>
<feature type="transmembrane region" description="Helical" evidence="1">
    <location>
        <begin position="72"/>
        <end position="95"/>
    </location>
</feature>
<keyword evidence="1" id="KW-0472">Membrane</keyword>
<feature type="transmembrane region" description="Helical" evidence="1">
    <location>
        <begin position="159"/>
        <end position="176"/>
    </location>
</feature>
<feature type="transmembrane region" description="Helical" evidence="1">
    <location>
        <begin position="243"/>
        <end position="268"/>
    </location>
</feature>
<gene>
    <name evidence="2" type="ORF">ESOMN_v1c04610</name>
</gene>